<keyword evidence="2" id="KW-1185">Reference proteome</keyword>
<dbReference type="STRING" id="1356854.N007_14395"/>
<dbReference type="Pfam" id="PF07849">
    <property type="entry name" value="DUF1641"/>
    <property type="match status" value="1"/>
</dbReference>
<gene>
    <name evidence="1" type="ORF">K1I37_06420</name>
</gene>
<dbReference type="InterPro" id="IPR012440">
    <property type="entry name" value="DUF1641"/>
</dbReference>
<dbReference type="EMBL" id="CP080467">
    <property type="protein sequence ID" value="UNO50120.1"/>
    <property type="molecule type" value="Genomic_DNA"/>
</dbReference>
<evidence type="ECO:0000313" key="1">
    <source>
        <dbReference type="EMBL" id="UNO50120.1"/>
    </source>
</evidence>
<reference evidence="2" key="1">
    <citation type="journal article" date="2022" name="G3 (Bethesda)">
        <title>Unveiling the complete genome sequence of Alicyclobacillus acidoterrestris DSM 3922T, a taint-producing strain.</title>
        <authorList>
            <person name="Leonardo I.C."/>
            <person name="Barreto Crespo M.T."/>
            <person name="Gaspar F.B."/>
        </authorList>
    </citation>
    <scope>NUCLEOTIDE SEQUENCE [LARGE SCALE GENOMIC DNA]</scope>
    <source>
        <strain evidence="2">DSM 3922</strain>
    </source>
</reference>
<accession>A0A9E6ZTC9</accession>
<dbReference type="RefSeq" id="WP_021298026.1">
    <property type="nucleotide sequence ID" value="NZ_AURB01000167.1"/>
</dbReference>
<name>T0CTK0_ALIAG</name>
<accession>T0CTK0</accession>
<dbReference type="OrthoDB" id="147801at2"/>
<dbReference type="PANTHER" id="PTHR38433">
    <property type="match status" value="1"/>
</dbReference>
<dbReference type="KEGG" id="aaco:K1I37_06420"/>
<protein>
    <submittedName>
        <fullName evidence="1">DUF1641 domain-containing protein</fullName>
    </submittedName>
</protein>
<evidence type="ECO:0000313" key="2">
    <source>
        <dbReference type="Proteomes" id="UP000829401"/>
    </source>
</evidence>
<dbReference type="eggNOG" id="COG2427">
    <property type="taxonomic scope" value="Bacteria"/>
</dbReference>
<dbReference type="AlphaFoldDB" id="T0CTK0"/>
<dbReference type="Proteomes" id="UP000829401">
    <property type="component" value="Chromosome"/>
</dbReference>
<sequence length="166" mass="17555">MANSITTIVRPVKTEADLEAEKLAQVRTETAADADGLIEGMKLLQAMHDKGLLEILVALFDRGDKVMNKLVDILSTPGASNALQTALAAMQGMSKIDGTAVAKSLDGLTAGLDRVANADIPAKPMSVFELMKQLKDPDVSAALRLGLEFLKGFGHAVRTGDNSSQH</sequence>
<dbReference type="PANTHER" id="PTHR38433:SF1">
    <property type="entry name" value="DUF1641 DOMAIN-CONTAINING PROTEIN"/>
    <property type="match status" value="1"/>
</dbReference>
<organism evidence="1 2">
    <name type="scientific">Alicyclobacillus acidoterrestris (strain ATCC 49025 / DSM 3922 / CIP 106132 / NCIMB 13137 / GD3B)</name>
    <dbReference type="NCBI Taxonomy" id="1356854"/>
    <lineage>
        <taxon>Bacteria</taxon>
        <taxon>Bacillati</taxon>
        <taxon>Bacillota</taxon>
        <taxon>Bacilli</taxon>
        <taxon>Bacillales</taxon>
        <taxon>Alicyclobacillaceae</taxon>
        <taxon>Alicyclobacillus</taxon>
    </lineage>
</organism>
<proteinExistence type="predicted"/>